<dbReference type="Pfam" id="PF07980">
    <property type="entry name" value="SusD_RagB"/>
    <property type="match status" value="1"/>
</dbReference>
<accession>A0ABV8EMA4</accession>
<evidence type="ECO:0000313" key="9">
    <source>
        <dbReference type="Proteomes" id="UP001595766"/>
    </source>
</evidence>
<feature type="domain" description="RagB/SusD" evidence="6">
    <location>
        <begin position="377"/>
        <end position="521"/>
    </location>
</feature>
<keyword evidence="4" id="KW-0472">Membrane</keyword>
<sequence length="522" mass="58905">MKKLFYTILSLAALSCTDLDVPIESSYTSDVFPKTEAEFASVTGPVYVQMRNNIALDYYYLQELSTDEAVLTARGADYYDGGRYIQLNLHTWDETHPHIATTWTWAYRGVSLCGEILAALQPAPESETKERTLAEIRTMRALYYFFALDLFGNVPISPAYGNLELPSNSSSAEVYAFLVNEINEALPFLSKEIGTVTYGKPSFWMAHALLAKLHMNAEIYAGTPRYQEAVQSINLIMNTTANGGNRPFELEADFMGMFDVDNGPQIREIIFAIPFDQNFGANGMRLGRFPLHPLSRVNYGLPTTISVGNCQHTWADFYYLFEEDPNDVRNEIWLAGPQFYNDGRPMMDGTYHVNHNPEIAFVNVETFDRGRSPQQIAQGARNVKYTPDGTWTSSRDSRNDFILFRYADFVLLKAEAILRGAADPLGQSALELVNQVRSVRKASPFSSIDLATLLEERGREMAGETWRRNDLIRFGAFESAWGRDAATGLPVKTNQETYRRFYPIPQGELATNPKLVQNPGYR</sequence>
<comment type="subcellular location">
    <subcellularLocation>
        <location evidence="1">Cell outer membrane</location>
    </subcellularLocation>
</comment>
<organism evidence="8 9">
    <name type="scientific">Belliella kenyensis</name>
    <dbReference type="NCBI Taxonomy" id="1472724"/>
    <lineage>
        <taxon>Bacteria</taxon>
        <taxon>Pseudomonadati</taxon>
        <taxon>Bacteroidota</taxon>
        <taxon>Cytophagia</taxon>
        <taxon>Cytophagales</taxon>
        <taxon>Cyclobacteriaceae</taxon>
        <taxon>Belliella</taxon>
    </lineage>
</organism>
<evidence type="ECO:0000256" key="1">
    <source>
        <dbReference type="ARBA" id="ARBA00004442"/>
    </source>
</evidence>
<dbReference type="SUPFAM" id="SSF48452">
    <property type="entry name" value="TPR-like"/>
    <property type="match status" value="1"/>
</dbReference>
<dbReference type="Proteomes" id="UP001595766">
    <property type="component" value="Unassembled WGS sequence"/>
</dbReference>
<dbReference type="InterPro" id="IPR033985">
    <property type="entry name" value="SusD-like_N"/>
</dbReference>
<evidence type="ECO:0000256" key="3">
    <source>
        <dbReference type="ARBA" id="ARBA00022729"/>
    </source>
</evidence>
<comment type="similarity">
    <text evidence="2">Belongs to the SusD family.</text>
</comment>
<dbReference type="InterPro" id="IPR011990">
    <property type="entry name" value="TPR-like_helical_dom_sf"/>
</dbReference>
<comment type="caution">
    <text evidence="8">The sequence shown here is derived from an EMBL/GenBank/DDBJ whole genome shotgun (WGS) entry which is preliminary data.</text>
</comment>
<protein>
    <submittedName>
        <fullName evidence="8">RagB/SusD family nutrient uptake outer membrane protein</fullName>
    </submittedName>
</protein>
<dbReference type="InterPro" id="IPR012944">
    <property type="entry name" value="SusD_RagB_dom"/>
</dbReference>
<feature type="domain" description="SusD-like N-terminal" evidence="7">
    <location>
        <begin position="37"/>
        <end position="213"/>
    </location>
</feature>
<dbReference type="Pfam" id="PF14322">
    <property type="entry name" value="SusD-like_3"/>
    <property type="match status" value="1"/>
</dbReference>
<evidence type="ECO:0000259" key="7">
    <source>
        <dbReference type="Pfam" id="PF14322"/>
    </source>
</evidence>
<evidence type="ECO:0000256" key="4">
    <source>
        <dbReference type="ARBA" id="ARBA00023136"/>
    </source>
</evidence>
<gene>
    <name evidence="8" type="ORF">ACFOUP_12185</name>
</gene>
<evidence type="ECO:0000256" key="5">
    <source>
        <dbReference type="ARBA" id="ARBA00023237"/>
    </source>
</evidence>
<keyword evidence="5" id="KW-0998">Cell outer membrane</keyword>
<keyword evidence="3" id="KW-0732">Signal</keyword>
<evidence type="ECO:0000256" key="2">
    <source>
        <dbReference type="ARBA" id="ARBA00006275"/>
    </source>
</evidence>
<evidence type="ECO:0000313" key="8">
    <source>
        <dbReference type="EMBL" id="MFC3977139.1"/>
    </source>
</evidence>
<dbReference type="Gene3D" id="1.25.40.390">
    <property type="match status" value="1"/>
</dbReference>
<dbReference type="RefSeq" id="WP_241291681.1">
    <property type="nucleotide sequence ID" value="NZ_JAKZGR010000002.1"/>
</dbReference>
<proteinExistence type="inferred from homology"/>
<keyword evidence="9" id="KW-1185">Reference proteome</keyword>
<dbReference type="PROSITE" id="PS51257">
    <property type="entry name" value="PROKAR_LIPOPROTEIN"/>
    <property type="match status" value="1"/>
</dbReference>
<name>A0ABV8EMA4_9BACT</name>
<reference evidence="9" key="1">
    <citation type="journal article" date="2019" name="Int. J. Syst. Evol. Microbiol.">
        <title>The Global Catalogue of Microorganisms (GCM) 10K type strain sequencing project: providing services to taxonomists for standard genome sequencing and annotation.</title>
        <authorList>
            <consortium name="The Broad Institute Genomics Platform"/>
            <consortium name="The Broad Institute Genome Sequencing Center for Infectious Disease"/>
            <person name="Wu L."/>
            <person name="Ma J."/>
        </authorList>
    </citation>
    <scope>NUCLEOTIDE SEQUENCE [LARGE SCALE GENOMIC DNA]</scope>
    <source>
        <strain evidence="9">CECT 8551</strain>
    </source>
</reference>
<evidence type="ECO:0000259" key="6">
    <source>
        <dbReference type="Pfam" id="PF07980"/>
    </source>
</evidence>
<dbReference type="EMBL" id="JBHSAV010000053">
    <property type="protein sequence ID" value="MFC3977139.1"/>
    <property type="molecule type" value="Genomic_DNA"/>
</dbReference>